<proteinExistence type="predicted"/>
<dbReference type="KEGG" id="mri:Mal4_41420"/>
<evidence type="ECO:0000313" key="1">
    <source>
        <dbReference type="EMBL" id="QDU39795.1"/>
    </source>
</evidence>
<reference evidence="1 2" key="1">
    <citation type="submission" date="2019-02" db="EMBL/GenBank/DDBJ databases">
        <title>Deep-cultivation of Planctomycetes and their phenomic and genomic characterization uncovers novel biology.</title>
        <authorList>
            <person name="Wiegand S."/>
            <person name="Jogler M."/>
            <person name="Boedeker C."/>
            <person name="Pinto D."/>
            <person name="Vollmers J."/>
            <person name="Rivas-Marin E."/>
            <person name="Kohn T."/>
            <person name="Peeters S.H."/>
            <person name="Heuer A."/>
            <person name="Rast P."/>
            <person name="Oberbeckmann S."/>
            <person name="Bunk B."/>
            <person name="Jeske O."/>
            <person name="Meyerdierks A."/>
            <person name="Storesund J.E."/>
            <person name="Kallscheuer N."/>
            <person name="Luecker S."/>
            <person name="Lage O.M."/>
            <person name="Pohl T."/>
            <person name="Merkel B.J."/>
            <person name="Hornburger P."/>
            <person name="Mueller R.-W."/>
            <person name="Bruemmer F."/>
            <person name="Labrenz M."/>
            <person name="Spormann A.M."/>
            <person name="Op den Camp H."/>
            <person name="Overmann J."/>
            <person name="Amann R."/>
            <person name="Jetten M.S.M."/>
            <person name="Mascher T."/>
            <person name="Medema M.H."/>
            <person name="Devos D.P."/>
            <person name="Kaster A.-K."/>
            <person name="Ovreas L."/>
            <person name="Rohde M."/>
            <person name="Galperin M.Y."/>
            <person name="Jogler C."/>
        </authorList>
    </citation>
    <scope>NUCLEOTIDE SEQUENCE [LARGE SCALE GENOMIC DNA]</scope>
    <source>
        <strain evidence="1 2">Mal4</strain>
    </source>
</reference>
<name>A0A517ZBB5_9PLAN</name>
<sequence length="74" mass="8637">MMRPRLRIYTGEEHEAALSDEPRVTISFGEFSRIVIDASEYDRTWLSDFEGETLQIPEDLYEVLAAYRRLRPGA</sequence>
<accession>A0A517ZBB5</accession>
<protein>
    <submittedName>
        <fullName evidence="1">Uncharacterized protein</fullName>
    </submittedName>
</protein>
<gene>
    <name evidence="1" type="ORF">Mal4_41420</name>
</gene>
<keyword evidence="2" id="KW-1185">Reference proteome</keyword>
<dbReference type="AlphaFoldDB" id="A0A517ZBB5"/>
<evidence type="ECO:0000313" key="2">
    <source>
        <dbReference type="Proteomes" id="UP000320496"/>
    </source>
</evidence>
<dbReference type="EMBL" id="CP036275">
    <property type="protein sequence ID" value="QDU39795.1"/>
    <property type="molecule type" value="Genomic_DNA"/>
</dbReference>
<organism evidence="1 2">
    <name type="scientific">Maioricimonas rarisocia</name>
    <dbReference type="NCBI Taxonomy" id="2528026"/>
    <lineage>
        <taxon>Bacteria</taxon>
        <taxon>Pseudomonadati</taxon>
        <taxon>Planctomycetota</taxon>
        <taxon>Planctomycetia</taxon>
        <taxon>Planctomycetales</taxon>
        <taxon>Planctomycetaceae</taxon>
        <taxon>Maioricimonas</taxon>
    </lineage>
</organism>
<dbReference type="RefSeq" id="WP_231746586.1">
    <property type="nucleotide sequence ID" value="NZ_CP036275.1"/>
</dbReference>
<dbReference type="Proteomes" id="UP000320496">
    <property type="component" value="Chromosome"/>
</dbReference>